<keyword evidence="2" id="KW-0812">Transmembrane</keyword>
<evidence type="ECO:0000313" key="3">
    <source>
        <dbReference type="EMBL" id="MBE9662082.1"/>
    </source>
</evidence>
<feature type="compositionally biased region" description="Basic and acidic residues" evidence="1">
    <location>
        <begin position="120"/>
        <end position="137"/>
    </location>
</feature>
<keyword evidence="2" id="KW-0472">Membrane</keyword>
<feature type="transmembrane region" description="Helical" evidence="2">
    <location>
        <begin position="12"/>
        <end position="35"/>
    </location>
</feature>
<dbReference type="Proteomes" id="UP000622475">
    <property type="component" value="Unassembled WGS sequence"/>
</dbReference>
<reference evidence="3" key="1">
    <citation type="submission" date="2020-10" db="EMBL/GenBank/DDBJ databases">
        <title>Mucilaginibacter mali sp. nov., isolated from rhizosphere soil of apple orchard.</title>
        <authorList>
            <person name="Lee J.-S."/>
            <person name="Kim H.S."/>
            <person name="Kim J.-S."/>
        </authorList>
    </citation>
    <scope>NUCLEOTIDE SEQUENCE</scope>
    <source>
        <strain evidence="3">KCTC 22746</strain>
    </source>
</reference>
<evidence type="ECO:0000256" key="2">
    <source>
        <dbReference type="SAM" id="Phobius"/>
    </source>
</evidence>
<evidence type="ECO:0000256" key="1">
    <source>
        <dbReference type="SAM" id="MobiDB-lite"/>
    </source>
</evidence>
<dbReference type="AlphaFoldDB" id="A0A929KVT8"/>
<protein>
    <submittedName>
        <fullName evidence="3">Uncharacterized protein</fullName>
    </submittedName>
</protein>
<evidence type="ECO:0000313" key="4">
    <source>
        <dbReference type="Proteomes" id="UP000622475"/>
    </source>
</evidence>
<accession>A0A929KVT8</accession>
<keyword evidence="2" id="KW-1133">Transmembrane helix</keyword>
<organism evidence="3 4">
    <name type="scientific">Mucilaginibacter myungsuensis</name>
    <dbReference type="NCBI Taxonomy" id="649104"/>
    <lineage>
        <taxon>Bacteria</taxon>
        <taxon>Pseudomonadati</taxon>
        <taxon>Bacteroidota</taxon>
        <taxon>Sphingobacteriia</taxon>
        <taxon>Sphingobacteriales</taxon>
        <taxon>Sphingobacteriaceae</taxon>
        <taxon>Mucilaginibacter</taxon>
    </lineage>
</organism>
<feature type="transmembrane region" description="Helical" evidence="2">
    <location>
        <begin position="41"/>
        <end position="63"/>
    </location>
</feature>
<proteinExistence type="predicted"/>
<feature type="region of interest" description="Disordered" evidence="1">
    <location>
        <begin position="112"/>
        <end position="137"/>
    </location>
</feature>
<dbReference type="EMBL" id="JADFFL010000003">
    <property type="protein sequence ID" value="MBE9662082.1"/>
    <property type="molecule type" value="Genomic_DNA"/>
</dbReference>
<sequence>MKKILFQGPVKFVTIPVFAFGVLSLVSYIVMQLWNCLLPDILHVAAITFWQAMGIFVLCKILFGFGKGGGRGWGGPGGPPWMRRKMEEKYKKMTPEEREAFRKKMSDRFCGHGPNWGPWDKFDQDERKPDQSFKDNE</sequence>
<name>A0A929KVT8_9SPHI</name>
<dbReference type="RefSeq" id="WP_194111275.1">
    <property type="nucleotide sequence ID" value="NZ_JADFFL010000003.1"/>
</dbReference>
<keyword evidence="4" id="KW-1185">Reference proteome</keyword>
<gene>
    <name evidence="3" type="ORF">IRJ16_09315</name>
</gene>
<comment type="caution">
    <text evidence="3">The sequence shown here is derived from an EMBL/GenBank/DDBJ whole genome shotgun (WGS) entry which is preliminary data.</text>
</comment>